<dbReference type="InterPro" id="IPR003340">
    <property type="entry name" value="B3_DNA-bd"/>
</dbReference>
<accession>A0A6J0MTZ5</accession>
<dbReference type="RefSeq" id="XP_018475033.2">
    <property type="nucleotide sequence ID" value="XM_018619531.2"/>
</dbReference>
<dbReference type="AlphaFoldDB" id="A0A6J0MTZ5"/>
<name>A0A6J0MTZ5_RAPSA</name>
<keyword evidence="2" id="KW-0805">Transcription regulation</keyword>
<evidence type="ECO:0000256" key="5">
    <source>
        <dbReference type="ARBA" id="ARBA00023242"/>
    </source>
</evidence>
<reference evidence="6" key="1">
    <citation type="journal article" date="2019" name="Database">
        <title>The radish genome database (RadishGD): an integrated information resource for radish genomics.</title>
        <authorList>
            <person name="Yu H.J."/>
            <person name="Baek S."/>
            <person name="Lee Y.J."/>
            <person name="Cho A."/>
            <person name="Mun J.H."/>
        </authorList>
    </citation>
    <scope>NUCLEOTIDE SEQUENCE [LARGE SCALE GENOMIC DNA]</scope>
    <source>
        <strain evidence="6">cv. WK10039</strain>
    </source>
</reference>
<dbReference type="RefSeq" id="XP_018475032.2">
    <property type="nucleotide sequence ID" value="XM_018619530.2"/>
</dbReference>
<evidence type="ECO:0000313" key="9">
    <source>
        <dbReference type="RefSeq" id="XP_018475033.2"/>
    </source>
</evidence>
<dbReference type="Proteomes" id="UP000504610">
    <property type="component" value="Chromosome 3"/>
</dbReference>
<evidence type="ECO:0000313" key="8">
    <source>
        <dbReference type="RefSeq" id="XP_018475032.2"/>
    </source>
</evidence>
<comment type="subcellular location">
    <subcellularLocation>
        <location evidence="1">Nucleus</location>
    </subcellularLocation>
</comment>
<evidence type="ECO:0000256" key="3">
    <source>
        <dbReference type="ARBA" id="ARBA00023125"/>
    </source>
</evidence>
<keyword evidence="5" id="KW-0539">Nucleus</keyword>
<dbReference type="SUPFAM" id="SSF101936">
    <property type="entry name" value="DNA-binding pseudobarrel domain"/>
    <property type="match status" value="1"/>
</dbReference>
<sequence>MIIGDLYPIETLEPIHPAMIITKQLTNTDFLHRMVLPGEQIESVLAVMDGVTAEGLRNGMEVDVYDATEEDEYKVTIKCVNDGTKYVFGKGWSVMKYSLDLLEGQELKLYWHRGYKRFIVLNFQYTLLMI</sequence>
<dbReference type="GeneID" id="108846306"/>
<dbReference type="PANTHER" id="PTHR34269:SF15">
    <property type="entry name" value="TF-B3 DOMAIN-CONTAINING PROTEIN"/>
    <property type="match status" value="1"/>
</dbReference>
<dbReference type="InterPro" id="IPR015300">
    <property type="entry name" value="DNA-bd_pseudobarrel_sf"/>
</dbReference>
<dbReference type="Gene3D" id="2.40.330.10">
    <property type="entry name" value="DNA-binding pseudobarrel domain"/>
    <property type="match status" value="1"/>
</dbReference>
<evidence type="ECO:0000256" key="4">
    <source>
        <dbReference type="ARBA" id="ARBA00023163"/>
    </source>
</evidence>
<dbReference type="GO" id="GO:0003677">
    <property type="term" value="F:DNA binding"/>
    <property type="evidence" value="ECO:0007669"/>
    <property type="project" value="UniProtKB-KW"/>
</dbReference>
<protein>
    <submittedName>
        <fullName evidence="7 8">B3 domain-containing protein At1g43171-like</fullName>
    </submittedName>
</protein>
<evidence type="ECO:0000256" key="1">
    <source>
        <dbReference type="ARBA" id="ARBA00004123"/>
    </source>
</evidence>
<evidence type="ECO:0000313" key="6">
    <source>
        <dbReference type="Proteomes" id="UP000504610"/>
    </source>
</evidence>
<dbReference type="RefSeq" id="XP_018475031.2">
    <property type="nucleotide sequence ID" value="XM_018619529.2"/>
</dbReference>
<dbReference type="InterPro" id="IPR051442">
    <property type="entry name" value="B3_domain"/>
</dbReference>
<keyword evidence="6" id="KW-1185">Reference proteome</keyword>
<keyword evidence="3" id="KW-0238">DNA-binding</keyword>
<dbReference type="CDD" id="cd10017">
    <property type="entry name" value="B3_DNA"/>
    <property type="match status" value="1"/>
</dbReference>
<organism evidence="6 7">
    <name type="scientific">Raphanus sativus</name>
    <name type="common">Radish</name>
    <name type="synonym">Raphanus raphanistrum var. sativus</name>
    <dbReference type="NCBI Taxonomy" id="3726"/>
    <lineage>
        <taxon>Eukaryota</taxon>
        <taxon>Viridiplantae</taxon>
        <taxon>Streptophyta</taxon>
        <taxon>Embryophyta</taxon>
        <taxon>Tracheophyta</taxon>
        <taxon>Spermatophyta</taxon>
        <taxon>Magnoliopsida</taxon>
        <taxon>eudicotyledons</taxon>
        <taxon>Gunneridae</taxon>
        <taxon>Pentapetalae</taxon>
        <taxon>rosids</taxon>
        <taxon>malvids</taxon>
        <taxon>Brassicales</taxon>
        <taxon>Brassicaceae</taxon>
        <taxon>Brassiceae</taxon>
        <taxon>Raphanus</taxon>
    </lineage>
</organism>
<evidence type="ECO:0000256" key="2">
    <source>
        <dbReference type="ARBA" id="ARBA00023015"/>
    </source>
</evidence>
<keyword evidence="4" id="KW-0804">Transcription</keyword>
<dbReference type="GO" id="GO:0005634">
    <property type="term" value="C:nucleus"/>
    <property type="evidence" value="ECO:0007669"/>
    <property type="project" value="UniProtKB-SubCell"/>
</dbReference>
<evidence type="ECO:0000313" key="7">
    <source>
        <dbReference type="RefSeq" id="XP_018475031.2"/>
    </source>
</evidence>
<gene>
    <name evidence="7 8 9" type="primary">LOC108846306</name>
</gene>
<proteinExistence type="predicted"/>
<dbReference type="PANTHER" id="PTHR34269">
    <property type="entry name" value="TRANSCRIPTION FACTOR B3-DOMAIN FAMILY-RELATED"/>
    <property type="match status" value="1"/>
</dbReference>
<reference evidence="7 8" key="2">
    <citation type="submission" date="2025-04" db="UniProtKB">
        <authorList>
            <consortium name="RefSeq"/>
        </authorList>
    </citation>
    <scope>IDENTIFICATION</scope>
    <source>
        <tissue evidence="7 8">Leaf</tissue>
    </source>
</reference>
<dbReference type="KEGG" id="rsz:108846306"/>
<dbReference type="OrthoDB" id="1037992at2759"/>